<proteinExistence type="predicted"/>
<feature type="region of interest" description="Disordered" evidence="1">
    <location>
        <begin position="187"/>
        <end position="215"/>
    </location>
</feature>
<protein>
    <submittedName>
        <fullName evidence="2">Uncharacterized protein</fullName>
    </submittedName>
</protein>
<feature type="compositionally biased region" description="Low complexity" evidence="1">
    <location>
        <begin position="198"/>
        <end position="209"/>
    </location>
</feature>
<reference evidence="2 3" key="1">
    <citation type="submission" date="2019-10" db="EMBL/GenBank/DDBJ databases">
        <authorList>
            <person name="Palmer J.M."/>
        </authorList>
    </citation>
    <scope>NUCLEOTIDE SEQUENCE [LARGE SCALE GENOMIC DNA]</scope>
    <source>
        <strain evidence="2 3">TWF696</strain>
    </source>
</reference>
<dbReference type="EMBL" id="JAVHNQ010000001">
    <property type="protein sequence ID" value="KAK6359634.1"/>
    <property type="molecule type" value="Genomic_DNA"/>
</dbReference>
<accession>A0AAV9VCR7</accession>
<evidence type="ECO:0000256" key="1">
    <source>
        <dbReference type="SAM" id="MobiDB-lite"/>
    </source>
</evidence>
<keyword evidence="3" id="KW-1185">Reference proteome</keyword>
<dbReference type="AlphaFoldDB" id="A0AAV9VCR7"/>
<organism evidence="2 3">
    <name type="scientific">Orbilia brochopaga</name>
    <dbReference type="NCBI Taxonomy" id="3140254"/>
    <lineage>
        <taxon>Eukaryota</taxon>
        <taxon>Fungi</taxon>
        <taxon>Dikarya</taxon>
        <taxon>Ascomycota</taxon>
        <taxon>Pezizomycotina</taxon>
        <taxon>Orbiliomycetes</taxon>
        <taxon>Orbiliales</taxon>
        <taxon>Orbiliaceae</taxon>
        <taxon>Orbilia</taxon>
    </lineage>
</organism>
<evidence type="ECO:0000313" key="2">
    <source>
        <dbReference type="EMBL" id="KAK6359634.1"/>
    </source>
</evidence>
<gene>
    <name evidence="2" type="ORF">TWF696_000778</name>
</gene>
<evidence type="ECO:0000313" key="3">
    <source>
        <dbReference type="Proteomes" id="UP001375240"/>
    </source>
</evidence>
<feature type="region of interest" description="Disordered" evidence="1">
    <location>
        <begin position="1"/>
        <end position="55"/>
    </location>
</feature>
<dbReference type="Proteomes" id="UP001375240">
    <property type="component" value="Unassembled WGS sequence"/>
</dbReference>
<sequence length="456" mass="49929">MSFDRGDFHRGERKVSEPVGRSSPAGGLGASRHAVSAPRNPFYRGPLDPRHRDPTAVVLDTSTGSLAADPVAGTFKSWRHIEDGGSKIVFHLDEINCLVNGVVKPKDGSFQSNKGTVVQGTAHLSISIDKVLLFGQGLELDTNDQDVVLEEGSAVRLSMEGTGQKGRAPALGVKIIKAENVKPESIKPENVKPLGSKPLVPVTPTTPQPETKRVEEPLRHSLFKHSRPTLGSTLFGQHKSQPQITSPASIAAVQEFNDVKMTTRCVLITGLPYGFKPSNVLGLIKPTKHTLVIEIQLTKSNSALFHFFTPEGAQDFMSQFPDGNIDFKFVDPDLGPMDYRAKAQLWGDFVAIKGTEMVIQIRDHGATRYLGVYGRNPTTVREANSSEAWPLEKYRELLGVMLHDGKVRRDNNGQEIAELEFLTVQQAVFAHAKLRTLDGFGAAKFEPLPDPYVKSK</sequence>
<comment type="caution">
    <text evidence="2">The sequence shown here is derived from an EMBL/GenBank/DDBJ whole genome shotgun (WGS) entry which is preliminary data.</text>
</comment>
<feature type="compositionally biased region" description="Basic and acidic residues" evidence="1">
    <location>
        <begin position="1"/>
        <end position="16"/>
    </location>
</feature>
<name>A0AAV9VCR7_9PEZI</name>